<reference evidence="3" key="1">
    <citation type="submission" date="2018-08" db="EMBL/GenBank/DDBJ databases">
        <authorList>
            <person name="Rossello M."/>
        </authorList>
    </citation>
    <scope>NUCLEOTIDE SEQUENCE [LARGE SCALE GENOMIC DNA]</scope>
    <source>
        <strain evidence="3">cv. Chinese Spring</strain>
    </source>
</reference>
<feature type="domain" description="At1g61320/AtMIF1 LRR" evidence="2">
    <location>
        <begin position="137"/>
        <end position="247"/>
    </location>
</feature>
<dbReference type="Pfam" id="PF23622">
    <property type="entry name" value="LRR_At1g61320_AtMIF1"/>
    <property type="match status" value="2"/>
</dbReference>
<dbReference type="OrthoDB" id="613853at2759"/>
<feature type="compositionally biased region" description="Acidic residues" evidence="1">
    <location>
        <begin position="76"/>
        <end position="135"/>
    </location>
</feature>
<dbReference type="EnsemblPlants" id="TraesCS1B02G407000.1">
    <property type="protein sequence ID" value="TraesCS1B02G407000.1"/>
    <property type="gene ID" value="TraesCS1B02G407000"/>
</dbReference>
<reference evidence="3" key="2">
    <citation type="submission" date="2018-10" db="UniProtKB">
        <authorList>
            <consortium name="EnsemblPlants"/>
        </authorList>
    </citation>
    <scope>IDENTIFICATION</scope>
</reference>
<keyword evidence="4" id="KW-1185">Reference proteome</keyword>
<evidence type="ECO:0000313" key="4">
    <source>
        <dbReference type="Proteomes" id="UP000019116"/>
    </source>
</evidence>
<protein>
    <recommendedName>
        <fullName evidence="2">At1g61320/AtMIF1 LRR domain-containing protein</fullName>
    </recommendedName>
</protein>
<dbReference type="GeneID" id="123098067"/>
<dbReference type="Proteomes" id="UP000019116">
    <property type="component" value="Chromosome 1B"/>
</dbReference>
<accession>A0A3B5Z4L7</accession>
<dbReference type="RefSeq" id="XP_044375879.1">
    <property type="nucleotide sequence ID" value="XM_044519944.1"/>
</dbReference>
<gene>
    <name evidence="3" type="primary">LOC123098067</name>
</gene>
<dbReference type="Gramene" id="TraesCS1B02G407000.1">
    <property type="protein sequence ID" value="TraesCS1B02G407000.1"/>
    <property type="gene ID" value="TraesCS1B02G407000"/>
</dbReference>
<dbReference type="InterPro" id="IPR055357">
    <property type="entry name" value="LRR_At1g61320_AtMIF1"/>
</dbReference>
<dbReference type="AlphaFoldDB" id="A0A3B5Z4L7"/>
<evidence type="ECO:0000256" key="1">
    <source>
        <dbReference type="SAM" id="MobiDB-lite"/>
    </source>
</evidence>
<feature type="compositionally biased region" description="Basic and acidic residues" evidence="1">
    <location>
        <begin position="136"/>
        <end position="145"/>
    </location>
</feature>
<name>A0A3B5Z4L7_WHEAT</name>
<dbReference type="Gramene" id="TraesCLE_scaffold_138543_01G000100.1">
    <property type="protein sequence ID" value="TraesCLE_scaffold_138543_01G000100.1"/>
    <property type="gene ID" value="TraesCLE_scaffold_138543_01G000100"/>
</dbReference>
<organism evidence="3">
    <name type="scientific">Triticum aestivum</name>
    <name type="common">Wheat</name>
    <dbReference type="NCBI Taxonomy" id="4565"/>
    <lineage>
        <taxon>Eukaryota</taxon>
        <taxon>Viridiplantae</taxon>
        <taxon>Streptophyta</taxon>
        <taxon>Embryophyta</taxon>
        <taxon>Tracheophyta</taxon>
        <taxon>Spermatophyta</taxon>
        <taxon>Magnoliopsida</taxon>
        <taxon>Liliopsida</taxon>
        <taxon>Poales</taxon>
        <taxon>Poaceae</taxon>
        <taxon>BOP clade</taxon>
        <taxon>Pooideae</taxon>
        <taxon>Triticodae</taxon>
        <taxon>Triticeae</taxon>
        <taxon>Triticinae</taxon>
        <taxon>Triticum</taxon>
    </lineage>
</organism>
<feature type="domain" description="At1g61320/AtMIF1 LRR" evidence="2">
    <location>
        <begin position="2"/>
        <end position="65"/>
    </location>
</feature>
<evidence type="ECO:0000259" key="2">
    <source>
        <dbReference type="Pfam" id="PF23622"/>
    </source>
</evidence>
<evidence type="ECO:0000313" key="3">
    <source>
        <dbReference type="EnsemblPlants" id="TraesCS1B02G407000.1"/>
    </source>
</evidence>
<dbReference type="OMA" id="PRTKMEC"/>
<feature type="region of interest" description="Disordered" evidence="1">
    <location>
        <begin position="73"/>
        <end position="145"/>
    </location>
</feature>
<sequence length="256" mass="28599">MRSDDENANIPMLPSKLPCLRHLEIILVSRTVIFPSDYILSLVSFLDASPTLDTFILRVQHFRLYYIFVENHSGDDNEDDNDDDDDDGGDDDGDIDDDGGGAAAGDDDDDDNDDDDDDDDGDSDSDGDGDDDNDDHDDKYPRTKMECQHDHLKRVTITGFRHSLIELTIHILKSAPSLERLTLDTTNGYDRRLDGIGKCPASTEIGKCLYMSNTAITEARIAAGFSRRYIAPRVPSHVEFAVLEPCSRCHTGNRRR</sequence>
<dbReference type="PANTHER" id="PTHR34145:SF33">
    <property type="entry name" value="FBD DOMAIN-CONTAINING PROTEIN"/>
    <property type="match status" value="1"/>
</dbReference>
<dbReference type="InterPro" id="IPR053772">
    <property type="entry name" value="At1g61320/At1g61330-like"/>
</dbReference>
<dbReference type="Gramene" id="TraesROB_scaffold_097299_01G000100.1">
    <property type="protein sequence ID" value="TraesROB_scaffold_097299_01G000100.1"/>
    <property type="gene ID" value="TraesROB_scaffold_097299_01G000100"/>
</dbReference>
<dbReference type="Gramene" id="TraesCS1B03G1094000.1">
    <property type="protein sequence ID" value="TraesCS1B03G1094000.1.CDS"/>
    <property type="gene ID" value="TraesCS1B03G1094000"/>
</dbReference>
<dbReference type="STRING" id="4565.A0A3B5Z4L7"/>
<dbReference type="PANTHER" id="PTHR34145">
    <property type="entry name" value="OS02G0105600 PROTEIN"/>
    <property type="match status" value="1"/>
</dbReference>
<proteinExistence type="predicted"/>